<feature type="non-terminal residue" evidence="1">
    <location>
        <position position="1"/>
    </location>
</feature>
<gene>
    <name evidence="1" type="ORF">HHJ74_11515</name>
</gene>
<dbReference type="AlphaFoldDB" id="A0A848RFZ8"/>
<evidence type="ECO:0000313" key="1">
    <source>
        <dbReference type="EMBL" id="NMW94279.1"/>
    </source>
</evidence>
<proteinExistence type="predicted"/>
<protein>
    <submittedName>
        <fullName evidence="1">Uncharacterized protein</fullName>
    </submittedName>
</protein>
<sequence length="260" mass="26466">KMPFVMLVGGKSAVPDKTGIKAAATIKEGNDTKPEEKSAPKSLFTNAGDTTVKIKHGANNGATGLFLYDGKAVKDASLDITDGVKGGPTGATVPTVNKNNGTVTVDATSATVGDYTLKVKYTENGTAKAEQTITIKVEKATITSVAYSTATGTSAADGSTHTTAVNSNAVTWTTPNSAPAGVKYTLKKDSPKFTPAAGSASGTAFAFPKATVVESTGALSIAASSGTAPAVANKGTYTWTVVISSTNYEDKEITYVYTLS</sequence>
<dbReference type="EMBL" id="JABCUV010000046">
    <property type="protein sequence ID" value="NMW94279.1"/>
    <property type="molecule type" value="Genomic_DNA"/>
</dbReference>
<comment type="caution">
    <text evidence="1">The sequence shown here is derived from an EMBL/GenBank/DDBJ whole genome shotgun (WGS) entry which is preliminary data.</text>
</comment>
<organism evidence="1 2">
    <name type="scientific">Mobiluncus mulieris</name>
    <dbReference type="NCBI Taxonomy" id="2052"/>
    <lineage>
        <taxon>Bacteria</taxon>
        <taxon>Bacillati</taxon>
        <taxon>Actinomycetota</taxon>
        <taxon>Actinomycetes</taxon>
        <taxon>Actinomycetales</taxon>
        <taxon>Actinomycetaceae</taxon>
        <taxon>Mobiluncus</taxon>
    </lineage>
</organism>
<accession>A0A848RFZ8</accession>
<name>A0A848RFZ8_9ACTO</name>
<dbReference type="Proteomes" id="UP000582487">
    <property type="component" value="Unassembled WGS sequence"/>
</dbReference>
<evidence type="ECO:0000313" key="2">
    <source>
        <dbReference type="Proteomes" id="UP000582487"/>
    </source>
</evidence>
<reference evidence="1 2" key="1">
    <citation type="submission" date="2020-04" db="EMBL/GenBank/DDBJ databases">
        <title>Antimicrobial susceptibility and clonality of vaginal-derived multi-drug resistant Mobiluncus isolates in China.</title>
        <authorList>
            <person name="Zhang X."/>
        </authorList>
    </citation>
    <scope>NUCLEOTIDE SEQUENCE [LARGE SCALE GENOMIC DNA]</scope>
    <source>
        <strain evidence="1 2">7</strain>
    </source>
</reference>
<dbReference type="RefSeq" id="WP_169765040.1">
    <property type="nucleotide sequence ID" value="NZ_JABCUV010000046.1"/>
</dbReference>